<proteinExistence type="predicted"/>
<dbReference type="STRING" id="1121895.GCA_000378485_03373"/>
<name>A0A0A2M0P6_9FLAO</name>
<gene>
    <name evidence="2" type="ORF">Q765_12780</name>
</gene>
<evidence type="ECO:0000313" key="2">
    <source>
        <dbReference type="EMBL" id="KGO86182.1"/>
    </source>
</evidence>
<evidence type="ECO:0000259" key="1">
    <source>
        <dbReference type="SMART" id="SM00471"/>
    </source>
</evidence>
<dbReference type="EMBL" id="JRLX01000013">
    <property type="protein sequence ID" value="KGO86182.1"/>
    <property type="molecule type" value="Genomic_DNA"/>
</dbReference>
<dbReference type="RefSeq" id="WP_020214549.1">
    <property type="nucleotide sequence ID" value="NZ_JRLX01000013.1"/>
</dbReference>
<sequence length="193" mass="21982">MLQLPESQFILGRLTNELAPHLHYHTVKHTLDVYNHAAYIAKEEAINVADTKLLLIAALYHDSGYLTQSDGHEAISCKIAAEVLPNYGYNAADIDTICRIIMATKLPQNPHSKTEEIICDADLDYLGRDDFFKTGHGLYLEMLTAGKVSNEDDWNRLQIDFLQKHHYFTKTNLQQRNAKKQENLTILLSKNTL</sequence>
<protein>
    <recommendedName>
        <fullName evidence="1">HD/PDEase domain-containing protein</fullName>
    </recommendedName>
</protein>
<dbReference type="InterPro" id="IPR003607">
    <property type="entry name" value="HD/PDEase_dom"/>
</dbReference>
<dbReference type="OrthoDB" id="5728337at2"/>
<reference evidence="2 3" key="1">
    <citation type="submission" date="2013-09" db="EMBL/GenBank/DDBJ databases">
        <authorList>
            <person name="Zeng Z."/>
            <person name="Chen C."/>
        </authorList>
    </citation>
    <scope>NUCLEOTIDE SEQUENCE [LARGE SCALE GENOMIC DNA]</scope>
    <source>
        <strain evidence="2 3">WB 3.3-2</strain>
    </source>
</reference>
<dbReference type="Gene3D" id="1.10.3210.10">
    <property type="entry name" value="Hypothetical protein af1432"/>
    <property type="match status" value="1"/>
</dbReference>
<dbReference type="Pfam" id="PF01966">
    <property type="entry name" value="HD"/>
    <property type="match status" value="1"/>
</dbReference>
<accession>A0A0A2M0P6</accession>
<dbReference type="InterPro" id="IPR006674">
    <property type="entry name" value="HD_domain"/>
</dbReference>
<dbReference type="CDD" id="cd00077">
    <property type="entry name" value="HDc"/>
    <property type="match status" value="1"/>
</dbReference>
<dbReference type="AlphaFoldDB" id="A0A0A2M0P6"/>
<dbReference type="SUPFAM" id="SSF109604">
    <property type="entry name" value="HD-domain/PDEase-like"/>
    <property type="match status" value="1"/>
</dbReference>
<dbReference type="eggNOG" id="COG1418">
    <property type="taxonomic scope" value="Bacteria"/>
</dbReference>
<dbReference type="SMART" id="SM00471">
    <property type="entry name" value="HDc"/>
    <property type="match status" value="1"/>
</dbReference>
<organism evidence="2 3">
    <name type="scientific">Flavobacterium rivuli WB 3.3-2 = DSM 21788</name>
    <dbReference type="NCBI Taxonomy" id="1121895"/>
    <lineage>
        <taxon>Bacteria</taxon>
        <taxon>Pseudomonadati</taxon>
        <taxon>Bacteroidota</taxon>
        <taxon>Flavobacteriia</taxon>
        <taxon>Flavobacteriales</taxon>
        <taxon>Flavobacteriaceae</taxon>
        <taxon>Flavobacterium</taxon>
    </lineage>
</organism>
<comment type="caution">
    <text evidence="2">The sequence shown here is derived from an EMBL/GenBank/DDBJ whole genome shotgun (WGS) entry which is preliminary data.</text>
</comment>
<evidence type="ECO:0000313" key="3">
    <source>
        <dbReference type="Proteomes" id="UP000030152"/>
    </source>
</evidence>
<feature type="domain" description="HD/PDEase" evidence="1">
    <location>
        <begin position="22"/>
        <end position="135"/>
    </location>
</feature>
<keyword evidence="3" id="KW-1185">Reference proteome</keyword>
<dbReference type="Proteomes" id="UP000030152">
    <property type="component" value="Unassembled WGS sequence"/>
</dbReference>